<feature type="region of interest" description="Disordered" evidence="4">
    <location>
        <begin position="897"/>
        <end position="960"/>
    </location>
</feature>
<feature type="compositionally biased region" description="Low complexity" evidence="4">
    <location>
        <begin position="414"/>
        <end position="423"/>
    </location>
</feature>
<protein>
    <recommendedName>
        <fullName evidence="3">Replication factor C subunit 1</fullName>
    </recommendedName>
</protein>
<feature type="compositionally biased region" description="Basic and acidic residues" evidence="4">
    <location>
        <begin position="81"/>
        <end position="91"/>
    </location>
</feature>
<dbReference type="Pfam" id="PF00004">
    <property type="entry name" value="AAA"/>
    <property type="match status" value="1"/>
</dbReference>
<dbReference type="CDD" id="cd00009">
    <property type="entry name" value="AAA"/>
    <property type="match status" value="1"/>
</dbReference>
<evidence type="ECO:0000259" key="5">
    <source>
        <dbReference type="PROSITE" id="PS50172"/>
    </source>
</evidence>
<keyword evidence="3" id="KW-0539">Nucleus</keyword>
<dbReference type="GO" id="GO:0016887">
    <property type="term" value="F:ATP hydrolysis activity"/>
    <property type="evidence" value="ECO:0007669"/>
    <property type="project" value="InterPro"/>
</dbReference>
<dbReference type="Proteomes" id="UP000440578">
    <property type="component" value="Unassembled WGS sequence"/>
</dbReference>
<dbReference type="InterPro" id="IPR008921">
    <property type="entry name" value="DNA_pol3_clamp-load_cplx_C"/>
</dbReference>
<dbReference type="OrthoDB" id="446168at2759"/>
<comment type="similarity">
    <text evidence="1 3">Belongs to the activator 1 large subunit family.</text>
</comment>
<dbReference type="Gene3D" id="3.40.50.300">
    <property type="entry name" value="P-loop containing nucleotide triphosphate hydrolases"/>
    <property type="match status" value="1"/>
</dbReference>
<organism evidence="6 7">
    <name type="scientific">Amphibalanus amphitrite</name>
    <name type="common">Striped barnacle</name>
    <name type="synonym">Balanus amphitrite</name>
    <dbReference type="NCBI Taxonomy" id="1232801"/>
    <lineage>
        <taxon>Eukaryota</taxon>
        <taxon>Metazoa</taxon>
        <taxon>Ecdysozoa</taxon>
        <taxon>Arthropoda</taxon>
        <taxon>Crustacea</taxon>
        <taxon>Multicrustacea</taxon>
        <taxon>Cirripedia</taxon>
        <taxon>Thoracica</taxon>
        <taxon>Thoracicalcarea</taxon>
        <taxon>Balanomorpha</taxon>
        <taxon>Balanoidea</taxon>
        <taxon>Balanidae</taxon>
        <taxon>Amphibalaninae</taxon>
        <taxon>Amphibalanus</taxon>
    </lineage>
</organism>
<comment type="subcellular location">
    <subcellularLocation>
        <location evidence="3">Nucleus</location>
    </subcellularLocation>
</comment>
<feature type="compositionally biased region" description="Basic and acidic residues" evidence="4">
    <location>
        <begin position="184"/>
        <end position="217"/>
    </location>
</feature>
<dbReference type="GO" id="GO:0005634">
    <property type="term" value="C:nucleus"/>
    <property type="evidence" value="ECO:0007669"/>
    <property type="project" value="UniProtKB-SubCell"/>
</dbReference>
<feature type="region of interest" description="Disordered" evidence="4">
    <location>
        <begin position="382"/>
        <end position="426"/>
    </location>
</feature>
<feature type="compositionally biased region" description="Basic and acidic residues" evidence="4">
    <location>
        <begin position="277"/>
        <end position="295"/>
    </location>
</feature>
<dbReference type="AlphaFoldDB" id="A0A6A4VTT9"/>
<feature type="domain" description="BRCT" evidence="5">
    <location>
        <begin position="309"/>
        <end position="384"/>
    </location>
</feature>
<proteinExistence type="inferred from homology"/>
<dbReference type="Pfam" id="PF08519">
    <property type="entry name" value="RFC1"/>
    <property type="match status" value="1"/>
</dbReference>
<dbReference type="GO" id="GO:0005663">
    <property type="term" value="C:DNA replication factor C complex"/>
    <property type="evidence" value="ECO:0007669"/>
    <property type="project" value="InterPro"/>
</dbReference>
<dbReference type="GO" id="GO:0006281">
    <property type="term" value="P:DNA repair"/>
    <property type="evidence" value="ECO:0007669"/>
    <property type="project" value="InterPro"/>
</dbReference>
<dbReference type="PIRSF" id="PIRSF036578">
    <property type="entry name" value="RFC1"/>
    <property type="match status" value="1"/>
</dbReference>
<feature type="compositionally biased region" description="Basic and acidic residues" evidence="4">
    <location>
        <begin position="394"/>
        <end position="403"/>
    </location>
</feature>
<evidence type="ECO:0000313" key="7">
    <source>
        <dbReference type="Proteomes" id="UP000440578"/>
    </source>
</evidence>
<evidence type="ECO:0000256" key="4">
    <source>
        <dbReference type="SAM" id="MobiDB-lite"/>
    </source>
</evidence>
<reference evidence="6 7" key="1">
    <citation type="submission" date="2019-07" db="EMBL/GenBank/DDBJ databases">
        <title>Draft genome assembly of a fouling barnacle, Amphibalanus amphitrite (Darwin, 1854): The first reference genome for Thecostraca.</title>
        <authorList>
            <person name="Kim W."/>
        </authorList>
    </citation>
    <scope>NUCLEOTIDE SEQUENCE [LARGE SCALE GENOMIC DNA]</scope>
    <source>
        <strain evidence="6">SNU_AA5</strain>
        <tissue evidence="6">Soma without cirri and trophi</tissue>
    </source>
</reference>
<sequence>MPRDIRSYFGASSMKQADIRSMFGKKPSSAEKKKAAPVTIISDSDSDTETQNKKRKRPSRIVDSDEEDFVKKAPTPKKKKEKDDSKKEANGKHLKPPKSHADDASFSKTLEQLDLPPKAEAADRSSGETLTLAAKVARLKGKAPTSGAASSSAVAELSASDEDDGPTKIRGDAPAQKQSPPKQKASEKNGKSNKDLAEKHEARSKKTPEKPSTKDAARAGGSQVKEEKSPKKDKTPDKKKKTPLKEKTPGKRKGSEPEDSTPKAKKSKPATEAATPDEVRQKKAENYRKFLERQHAGPKNPGAREVPEGSPGCLAGLTLVLTGLLDSLGREEAADLCKGLGAKVTTSVSRNTSYLIVGDEPGQSKTEKDSLGSLEPIRRTCRLWSGAGQTGSGRGKDRSRKSETVVQKGGKSDSGGASATAAAVPPPDGVFETQMWVDKYKPKSSKNIIGQQGDKSAMNKLKQWLQRWHRFHSGANKVKVKACKTTTAHLVCQELGFEVVELNASDSRSKKLLEKYTDCLQMSSLGHAFQAAGSGGSGGRLTERHVLLMDEVDGMAGNEDRGGVAAIIQLIRASRVPVVCMCNDRHHPKIRSLSQYCFDLRINKPRLEQIRGAMMSVMFKEKLKISKEQLDALITSTNQDIRQVLHLLSVSAAQQRAAPAGGRTAKDTRLGAFDVVQKVFSAKERQGMSIDDKVRLFFYDYSLGPLFVQENYLRANAHAARGSSQKQLDLLSQAADSICDGDLVDNCIRSGQNWSLLPTFAVYNTLIPGELLSGHLNGRVEFPQWLGKNSTRNKTVRQVQDVQAHMRLRISGSRQDVLMDYCGPLRDLVTRPLVSGEQDGAAQAAQNMFSYDLMREDLDDLIEIATWSGRTGDPMARLDSKTKAAFTRAVRGGHHSYPYASIQEASKRRKGDSDPLLGEDGDQEDGGEEEQEDEDVTKDKMIKTRRNSGKKGGENKSRDI</sequence>
<dbReference type="SMART" id="SM00292">
    <property type="entry name" value="BRCT"/>
    <property type="match status" value="1"/>
</dbReference>
<keyword evidence="7" id="KW-1185">Reference proteome</keyword>
<dbReference type="GO" id="GO:0005524">
    <property type="term" value="F:ATP binding"/>
    <property type="evidence" value="ECO:0007669"/>
    <property type="project" value="UniProtKB-UniRule"/>
</dbReference>
<evidence type="ECO:0000256" key="1">
    <source>
        <dbReference type="ARBA" id="ARBA00006116"/>
    </source>
</evidence>
<dbReference type="FunFam" id="1.20.272.10:FF:000005">
    <property type="entry name" value="Replication factor C subunit 1"/>
    <property type="match status" value="1"/>
</dbReference>
<dbReference type="PROSITE" id="PS50172">
    <property type="entry name" value="BRCT"/>
    <property type="match status" value="1"/>
</dbReference>
<feature type="compositionally biased region" description="Basic and acidic residues" evidence="4">
    <location>
        <begin position="243"/>
        <end position="262"/>
    </location>
</feature>
<name>A0A6A4VTT9_AMPAM</name>
<dbReference type="GO" id="GO:0003689">
    <property type="term" value="F:DNA clamp loader activity"/>
    <property type="evidence" value="ECO:0007669"/>
    <property type="project" value="UniProtKB-UniRule"/>
</dbReference>
<accession>A0A6A4VTT9</accession>
<dbReference type="GO" id="GO:0003677">
    <property type="term" value="F:DNA binding"/>
    <property type="evidence" value="ECO:0007669"/>
    <property type="project" value="InterPro"/>
</dbReference>
<dbReference type="Gene3D" id="3.40.50.10190">
    <property type="entry name" value="BRCT domain"/>
    <property type="match status" value="1"/>
</dbReference>
<keyword evidence="3" id="KW-0547">Nucleotide-binding</keyword>
<dbReference type="SUPFAM" id="SSF48019">
    <property type="entry name" value="post-AAA+ oligomerization domain-like"/>
    <property type="match status" value="1"/>
</dbReference>
<gene>
    <name evidence="6" type="primary">Rfc1</name>
    <name evidence="6" type="ORF">FJT64_005537</name>
</gene>
<feature type="compositionally biased region" description="Basic and acidic residues" evidence="4">
    <location>
        <begin position="951"/>
        <end position="960"/>
    </location>
</feature>
<keyword evidence="2 3" id="KW-0235">DNA replication</keyword>
<dbReference type="PANTHER" id="PTHR23389:SF6">
    <property type="entry name" value="REPLICATION FACTOR C SUBUNIT 1"/>
    <property type="match status" value="1"/>
</dbReference>
<evidence type="ECO:0000256" key="2">
    <source>
        <dbReference type="ARBA" id="ARBA00022705"/>
    </source>
</evidence>
<evidence type="ECO:0000313" key="6">
    <source>
        <dbReference type="EMBL" id="KAF0297053.1"/>
    </source>
</evidence>
<dbReference type="InterPro" id="IPR027417">
    <property type="entry name" value="P-loop_NTPase"/>
</dbReference>
<dbReference type="Gene3D" id="1.10.8.60">
    <property type="match status" value="1"/>
</dbReference>
<feature type="compositionally biased region" description="Basic and acidic residues" evidence="4">
    <location>
        <begin position="224"/>
        <end position="236"/>
    </location>
</feature>
<dbReference type="InterPro" id="IPR012178">
    <property type="entry name" value="RFC1"/>
</dbReference>
<dbReference type="Pfam" id="PF00533">
    <property type="entry name" value="BRCT"/>
    <property type="match status" value="1"/>
</dbReference>
<dbReference type="SUPFAM" id="SSF52113">
    <property type="entry name" value="BRCT domain"/>
    <property type="match status" value="1"/>
</dbReference>
<feature type="compositionally biased region" description="Acidic residues" evidence="4">
    <location>
        <begin position="917"/>
        <end position="936"/>
    </location>
</feature>
<dbReference type="InterPro" id="IPR013725">
    <property type="entry name" value="DNA_replication_fac_RFC1_C"/>
</dbReference>
<comment type="caution">
    <text evidence="6">The sequence shown here is derived from an EMBL/GenBank/DDBJ whole genome shotgun (WGS) entry which is preliminary data.</text>
</comment>
<feature type="compositionally biased region" description="Low complexity" evidence="4">
    <location>
        <begin position="143"/>
        <end position="158"/>
    </location>
</feature>
<keyword evidence="3" id="KW-0067">ATP-binding</keyword>
<dbReference type="PANTHER" id="PTHR23389">
    <property type="entry name" value="CHROMOSOME TRANSMISSION FIDELITY FACTOR 18"/>
    <property type="match status" value="1"/>
</dbReference>
<dbReference type="EMBL" id="VIIS01001515">
    <property type="protein sequence ID" value="KAF0297053.1"/>
    <property type="molecule type" value="Genomic_DNA"/>
</dbReference>
<dbReference type="GO" id="GO:0006260">
    <property type="term" value="P:DNA replication"/>
    <property type="evidence" value="ECO:0007669"/>
    <property type="project" value="UniProtKB-KW"/>
</dbReference>
<dbReference type="InterPro" id="IPR001357">
    <property type="entry name" value="BRCT_dom"/>
</dbReference>
<dbReference type="InterPro" id="IPR036420">
    <property type="entry name" value="BRCT_dom_sf"/>
</dbReference>
<dbReference type="Gene3D" id="1.20.272.10">
    <property type="match status" value="1"/>
</dbReference>
<dbReference type="Pfam" id="PF25361">
    <property type="entry name" value="AAA_lid_RFC1"/>
    <property type="match status" value="1"/>
</dbReference>
<dbReference type="InterPro" id="IPR003959">
    <property type="entry name" value="ATPase_AAA_core"/>
</dbReference>
<evidence type="ECO:0000256" key="3">
    <source>
        <dbReference type="PIRNR" id="PIRNR036578"/>
    </source>
</evidence>
<dbReference type="SUPFAM" id="SSF52540">
    <property type="entry name" value="P-loop containing nucleoside triphosphate hydrolases"/>
    <property type="match status" value="1"/>
</dbReference>
<feature type="region of interest" description="Disordered" evidence="4">
    <location>
        <begin position="21"/>
        <end position="310"/>
    </location>
</feature>